<accession>A0A1A0HI66</accession>
<comment type="caution">
    <text evidence="1">The sequence shown here is derived from an EMBL/GenBank/DDBJ whole genome shotgun (WGS) entry which is preliminary data.</text>
</comment>
<dbReference type="EMBL" id="LXTC01000001">
    <property type="protein sequence ID" value="OBA23859.1"/>
    <property type="molecule type" value="Genomic_DNA"/>
</dbReference>
<dbReference type="Proteomes" id="UP000092555">
    <property type="component" value="Unassembled WGS sequence"/>
</dbReference>
<organism evidence="1 2">
    <name type="scientific">Metschnikowia bicuspidata var. bicuspidata NRRL YB-4993</name>
    <dbReference type="NCBI Taxonomy" id="869754"/>
    <lineage>
        <taxon>Eukaryota</taxon>
        <taxon>Fungi</taxon>
        <taxon>Dikarya</taxon>
        <taxon>Ascomycota</taxon>
        <taxon>Saccharomycotina</taxon>
        <taxon>Pichiomycetes</taxon>
        <taxon>Metschnikowiaceae</taxon>
        <taxon>Metschnikowia</taxon>
    </lineage>
</organism>
<protein>
    <submittedName>
        <fullName evidence="1">Uncharacterized protein</fullName>
    </submittedName>
</protein>
<dbReference type="AlphaFoldDB" id="A0A1A0HI66"/>
<evidence type="ECO:0000313" key="2">
    <source>
        <dbReference type="Proteomes" id="UP000092555"/>
    </source>
</evidence>
<proteinExistence type="predicted"/>
<name>A0A1A0HI66_9ASCO</name>
<dbReference type="GeneID" id="30026964"/>
<dbReference type="RefSeq" id="XP_018714340.1">
    <property type="nucleotide sequence ID" value="XM_018853988.1"/>
</dbReference>
<sequence length="99" mass="11581">MFSTSAAVHKRNPLIPVWSWLLSGSQRAIAYRYKKNFRNTAMQFTTCRLFPKIQSANCFCVLYKCSIRILILPRAWNNLQSIAKPRRQNLAINFVFSRP</sequence>
<evidence type="ECO:0000313" key="1">
    <source>
        <dbReference type="EMBL" id="OBA23859.1"/>
    </source>
</evidence>
<keyword evidence="2" id="KW-1185">Reference proteome</keyword>
<gene>
    <name evidence="1" type="ORF">METBIDRAFT_114432</name>
</gene>
<reference evidence="1 2" key="1">
    <citation type="submission" date="2016-05" db="EMBL/GenBank/DDBJ databases">
        <title>Comparative genomics of biotechnologically important yeasts.</title>
        <authorList>
            <consortium name="DOE Joint Genome Institute"/>
            <person name="Riley R."/>
            <person name="Haridas S."/>
            <person name="Wolfe K.H."/>
            <person name="Lopes M.R."/>
            <person name="Hittinger C.T."/>
            <person name="Goker M."/>
            <person name="Salamov A."/>
            <person name="Wisecaver J."/>
            <person name="Long T.M."/>
            <person name="Aerts A.L."/>
            <person name="Barry K."/>
            <person name="Choi C."/>
            <person name="Clum A."/>
            <person name="Coughlan A.Y."/>
            <person name="Deshpande S."/>
            <person name="Douglass A.P."/>
            <person name="Hanson S.J."/>
            <person name="Klenk H.-P."/>
            <person name="LaButti K."/>
            <person name="Lapidus A."/>
            <person name="Lindquist E."/>
            <person name="Lipzen A."/>
            <person name="Meier-kolthoff J.P."/>
            <person name="Ohm R.A."/>
            <person name="Otillar R.P."/>
            <person name="Pangilinan J."/>
            <person name="Peng Y."/>
            <person name="Rokas A."/>
            <person name="Rosa C.A."/>
            <person name="Scheuner C."/>
            <person name="Sibirny A.A."/>
            <person name="Slot J.C."/>
            <person name="Stielow J.B."/>
            <person name="Sun H."/>
            <person name="Kurtzman C.P."/>
            <person name="Blackwell M."/>
            <person name="Grigoriev I.V."/>
            <person name="Jeffries T.W."/>
        </authorList>
    </citation>
    <scope>NUCLEOTIDE SEQUENCE [LARGE SCALE GENOMIC DNA]</scope>
    <source>
        <strain evidence="1 2">NRRL YB-4993</strain>
    </source>
</reference>